<evidence type="ECO:0000256" key="1">
    <source>
        <dbReference type="ARBA" id="ARBA00022737"/>
    </source>
</evidence>
<keyword evidence="4" id="KW-0175">Coiled coil</keyword>
<dbReference type="CDD" id="cd03221">
    <property type="entry name" value="ABCF_EF-3"/>
    <property type="match status" value="2"/>
</dbReference>
<feature type="domain" description="ABC transporter" evidence="5">
    <location>
        <begin position="328"/>
        <end position="549"/>
    </location>
</feature>
<dbReference type="PROSITE" id="PS50893">
    <property type="entry name" value="ABC_TRANSPORTER_2"/>
    <property type="match status" value="2"/>
</dbReference>
<accession>A0A644TTU4</accession>
<dbReference type="Gene3D" id="3.40.50.300">
    <property type="entry name" value="P-loop containing nucleotide triphosphate hydrolases"/>
    <property type="match status" value="2"/>
</dbReference>
<keyword evidence="1" id="KW-0677">Repeat</keyword>
<organism evidence="6">
    <name type="scientific">bioreactor metagenome</name>
    <dbReference type="NCBI Taxonomy" id="1076179"/>
    <lineage>
        <taxon>unclassified sequences</taxon>
        <taxon>metagenomes</taxon>
        <taxon>ecological metagenomes</taxon>
    </lineage>
</organism>
<dbReference type="Gene3D" id="1.10.287.380">
    <property type="entry name" value="Valyl-tRNA synthetase, C-terminal domain"/>
    <property type="match status" value="1"/>
</dbReference>
<dbReference type="InterPro" id="IPR003593">
    <property type="entry name" value="AAA+_ATPase"/>
</dbReference>
<evidence type="ECO:0000259" key="5">
    <source>
        <dbReference type="PROSITE" id="PS50893"/>
    </source>
</evidence>
<evidence type="ECO:0000256" key="3">
    <source>
        <dbReference type="ARBA" id="ARBA00022840"/>
    </source>
</evidence>
<dbReference type="InterPro" id="IPR051309">
    <property type="entry name" value="ABCF_ATPase"/>
</dbReference>
<dbReference type="GO" id="GO:0005524">
    <property type="term" value="F:ATP binding"/>
    <property type="evidence" value="ECO:0007669"/>
    <property type="project" value="UniProtKB-KW"/>
</dbReference>
<feature type="domain" description="ABC transporter" evidence="5">
    <location>
        <begin position="2"/>
        <end position="260"/>
    </location>
</feature>
<dbReference type="InterPro" id="IPR037118">
    <property type="entry name" value="Val-tRNA_synth_C_sf"/>
</dbReference>
<dbReference type="Pfam" id="PF12848">
    <property type="entry name" value="ABC_tran_Xtn"/>
    <property type="match status" value="1"/>
</dbReference>
<name>A0A644TTU4_9ZZZZ</name>
<keyword evidence="2" id="KW-0547">Nucleotide-binding</keyword>
<proteinExistence type="predicted"/>
<dbReference type="NCBIfam" id="NF000355">
    <property type="entry name" value="ribo_prot_ABC_F"/>
    <property type="match status" value="1"/>
</dbReference>
<evidence type="ECO:0000256" key="4">
    <source>
        <dbReference type="SAM" id="Coils"/>
    </source>
</evidence>
<dbReference type="SUPFAM" id="SSF52540">
    <property type="entry name" value="P-loop containing nucleoside triphosphate hydrolases"/>
    <property type="match status" value="2"/>
</dbReference>
<dbReference type="FunFam" id="3.40.50.300:FF:000011">
    <property type="entry name" value="Putative ABC transporter ATP-binding component"/>
    <property type="match status" value="1"/>
</dbReference>
<dbReference type="GO" id="GO:0016887">
    <property type="term" value="F:ATP hydrolysis activity"/>
    <property type="evidence" value="ECO:0007669"/>
    <property type="project" value="InterPro"/>
</dbReference>
<reference evidence="6" key="1">
    <citation type="submission" date="2019-08" db="EMBL/GenBank/DDBJ databases">
        <authorList>
            <person name="Kucharzyk K."/>
            <person name="Murdoch R.W."/>
            <person name="Higgins S."/>
            <person name="Loffler F."/>
        </authorList>
    </citation>
    <scope>NUCLEOTIDE SEQUENCE</scope>
</reference>
<comment type="caution">
    <text evidence="6">The sequence shown here is derived from an EMBL/GenBank/DDBJ whole genome shotgun (WGS) entry which is preliminary data.</text>
</comment>
<feature type="coiled-coil region" evidence="4">
    <location>
        <begin position="567"/>
        <end position="601"/>
    </location>
</feature>
<dbReference type="Pfam" id="PF00005">
    <property type="entry name" value="ABC_tran"/>
    <property type="match status" value="2"/>
</dbReference>
<dbReference type="InterPro" id="IPR017871">
    <property type="entry name" value="ABC_transporter-like_CS"/>
</dbReference>
<evidence type="ECO:0000256" key="2">
    <source>
        <dbReference type="ARBA" id="ARBA00022741"/>
    </source>
</evidence>
<dbReference type="InterPro" id="IPR027417">
    <property type="entry name" value="P-loop_NTPase"/>
</dbReference>
<keyword evidence="3 6" id="KW-0067">ATP-binding</keyword>
<gene>
    <name evidence="6" type="primary">yheS_5</name>
    <name evidence="6" type="ORF">SDC9_15810</name>
</gene>
<dbReference type="InterPro" id="IPR032781">
    <property type="entry name" value="ABC_tran_Xtn"/>
</dbReference>
<dbReference type="InterPro" id="IPR003439">
    <property type="entry name" value="ABC_transporter-like_ATP-bd"/>
</dbReference>
<dbReference type="FunFam" id="3.40.50.300:FF:000070">
    <property type="entry name" value="Putative ABC transporter ATP-binding component"/>
    <property type="match status" value="1"/>
</dbReference>
<dbReference type="PROSITE" id="PS00211">
    <property type="entry name" value="ABC_TRANSPORTER_1"/>
    <property type="match status" value="2"/>
</dbReference>
<dbReference type="AlphaFoldDB" id="A0A644TTU4"/>
<dbReference type="EMBL" id="VSSQ01000050">
    <property type="protein sequence ID" value="MPL70059.1"/>
    <property type="molecule type" value="Genomic_DNA"/>
</dbReference>
<dbReference type="SMART" id="SM00382">
    <property type="entry name" value="AAA"/>
    <property type="match status" value="2"/>
</dbReference>
<dbReference type="PANTHER" id="PTHR42855">
    <property type="entry name" value="ABC TRANSPORTER ATP-BINDING SUBUNIT"/>
    <property type="match status" value="1"/>
</dbReference>
<evidence type="ECO:0000313" key="6">
    <source>
        <dbReference type="EMBL" id="MPL70059.1"/>
    </source>
</evidence>
<dbReference type="PANTHER" id="PTHR42855:SF2">
    <property type="entry name" value="DRUG RESISTANCE ABC TRANSPORTER,ATP-BINDING PROTEIN"/>
    <property type="match status" value="1"/>
</dbReference>
<sequence>MITVNNLSIAFSGIELFDNVSFVIADKDRIGLVGKNGAGKSTLLKILSKQQEPQSGTIIVSQSQTIGYLPQEMIPSSTMNILDETLTAFEEAKLLEKKIEELNDEIAHRTDYESEEYERLLHLQFEANERLVLIDAANAQAEAEKVLLGLGFSRHDFERKVTEFSSGWQMRVELAKILLKKPDIILLDEPTNHLDIESIGWLENFLINYFGAVVLVSHDRVFLDNITRRTIEITAGKIYDYKASYSEYVELLNQRRETQKQTLTNQQRQIAEIEKFVERFRYKASKAKQVQSRIRLIEKMELETIDEIDTSTIHFRFPPSPHSGKIVVQMKNLGKKYGEKEILKDVNIIIERGDKIAFVGKNGEGKSTLSKVIVGEITDYSGEYKEGHQVSIGYFAQNQAALLDGNKTVFETIDEVAVGDIRSKIRNILGSFLFGEDDIDKKVKVLSGGEKSRLALAKLILSPVNLLVLDEPTNHLDMDSKDILKNALIRYDGTLIIVSHDRDFLQGLTNSLYEFRNKHITEFKGDIFEYLEHRKIEDLKALETAKAKDSQNKTAVVSKNKIDYEKSKEWERELRKIRTKIEKTEQEIEKLEEEISEIDSKLADPNIIQTLTLDDNFYKTYQSKKDLLMQKMQLWEDLSLELEEKSQ</sequence>
<protein>
    <submittedName>
        <fullName evidence="6">Putative ABC transporter ATP-binding protein YheS</fullName>
    </submittedName>
</protein>